<keyword evidence="5" id="KW-1185">Reference proteome</keyword>
<evidence type="ECO:0000259" key="3">
    <source>
        <dbReference type="Pfam" id="PF01648"/>
    </source>
</evidence>
<accession>A0ABX8SSJ5</accession>
<organism evidence="4 5">
    <name type="scientific">Alcaligenes ammonioxydans</name>
    <dbReference type="NCBI Taxonomy" id="2582914"/>
    <lineage>
        <taxon>Bacteria</taxon>
        <taxon>Pseudomonadati</taxon>
        <taxon>Pseudomonadota</taxon>
        <taxon>Betaproteobacteria</taxon>
        <taxon>Burkholderiales</taxon>
        <taxon>Alcaligenaceae</taxon>
        <taxon>Alcaligenes</taxon>
    </lineage>
</organism>
<evidence type="ECO:0000256" key="1">
    <source>
        <dbReference type="ARBA" id="ARBA00010990"/>
    </source>
</evidence>
<reference evidence="4 5" key="1">
    <citation type="submission" date="2020-02" db="EMBL/GenBank/DDBJ databases">
        <title>Partial ammonium oxidation to N2 by heterotrophic bacteria.</title>
        <authorList>
            <person name="Wu M."/>
        </authorList>
    </citation>
    <scope>NUCLEOTIDE SEQUENCE [LARGE SCALE GENOMIC DNA]</scope>
    <source>
        <strain evidence="4 5">HO-1</strain>
    </source>
</reference>
<evidence type="ECO:0000313" key="4">
    <source>
        <dbReference type="EMBL" id="QXX77798.1"/>
    </source>
</evidence>
<dbReference type="SUPFAM" id="SSF56214">
    <property type="entry name" value="4'-phosphopantetheinyl transferase"/>
    <property type="match status" value="2"/>
</dbReference>
<dbReference type="Proteomes" id="UP000826050">
    <property type="component" value="Chromosome"/>
</dbReference>
<dbReference type="PANTHER" id="PTHR12215:SF10">
    <property type="entry name" value="L-AMINOADIPATE-SEMIALDEHYDE DEHYDROGENASE-PHOSPHOPANTETHEINYL TRANSFERASE"/>
    <property type="match status" value="1"/>
</dbReference>
<keyword evidence="2 4" id="KW-0808">Transferase</keyword>
<dbReference type="Gene3D" id="3.90.470.20">
    <property type="entry name" value="4'-phosphopantetheinyl transferase domain"/>
    <property type="match status" value="2"/>
</dbReference>
<dbReference type="GO" id="GO:0016740">
    <property type="term" value="F:transferase activity"/>
    <property type="evidence" value="ECO:0007669"/>
    <property type="project" value="UniProtKB-KW"/>
</dbReference>
<comment type="similarity">
    <text evidence="1">Belongs to the P-Pant transferase superfamily. Gsp/Sfp/HetI/AcpT family.</text>
</comment>
<dbReference type="InterPro" id="IPR008278">
    <property type="entry name" value="4-PPantetheinyl_Trfase_dom"/>
</dbReference>
<sequence>MPHCCNAIWAFDMFSVYSLSLPLAPGLESWLQDQVPGSLRATIARRQRQSDQHLSLLAHGALRHFLAPLLGCAPHAVPVKNLEHGKPVLDLDNPDLHFSLSHSGDRVLLGIADQSIGVDIEAMRLPVRAGLVEHCSVHAERAWLKNDLDFYALWCGKEAALKHAGTGFHIPPQELWLNAHPQGGCTVQSTHPILQGLVVHSSRPAANYTAAVCLNTPFPSWTIRFLDSAQLPDSQLTDYD</sequence>
<dbReference type="EMBL" id="CP049362">
    <property type="protein sequence ID" value="QXX77798.1"/>
    <property type="molecule type" value="Genomic_DNA"/>
</dbReference>
<dbReference type="PANTHER" id="PTHR12215">
    <property type="entry name" value="PHOSPHOPANTETHEINE TRANSFERASE"/>
    <property type="match status" value="1"/>
</dbReference>
<name>A0ABX8SSJ5_9BURK</name>
<evidence type="ECO:0000256" key="2">
    <source>
        <dbReference type="ARBA" id="ARBA00022679"/>
    </source>
</evidence>
<proteinExistence type="inferred from homology"/>
<dbReference type="Pfam" id="PF01648">
    <property type="entry name" value="ACPS"/>
    <property type="match status" value="1"/>
</dbReference>
<gene>
    <name evidence="4" type="ORF">FE795_01385</name>
</gene>
<dbReference type="InterPro" id="IPR037143">
    <property type="entry name" value="4-PPantetheinyl_Trfase_dom_sf"/>
</dbReference>
<protein>
    <submittedName>
        <fullName evidence="4">4'-phosphopantetheinyl transferase superfamily protein</fullName>
    </submittedName>
</protein>
<evidence type="ECO:0000313" key="5">
    <source>
        <dbReference type="Proteomes" id="UP000826050"/>
    </source>
</evidence>
<feature type="domain" description="4'-phosphopantetheinyl transferase" evidence="3">
    <location>
        <begin position="115"/>
        <end position="213"/>
    </location>
</feature>
<dbReference type="InterPro" id="IPR050559">
    <property type="entry name" value="P-Pant_transferase_sf"/>
</dbReference>